<dbReference type="InterPro" id="IPR036880">
    <property type="entry name" value="Kunitz_BPTI_sf"/>
</dbReference>
<feature type="domain" description="BPTI/Kunitz inhibitor" evidence="3">
    <location>
        <begin position="96"/>
        <end position="146"/>
    </location>
</feature>
<accession>A0A3B3Q3L3</accession>
<dbReference type="GO" id="GO:0004867">
    <property type="term" value="F:serine-type endopeptidase inhibitor activity"/>
    <property type="evidence" value="ECO:0007669"/>
    <property type="project" value="InterPro"/>
</dbReference>
<dbReference type="PROSITE" id="PS00280">
    <property type="entry name" value="BPTI_KUNITZ_1"/>
    <property type="match status" value="1"/>
</dbReference>
<dbReference type="SUPFAM" id="SSF57362">
    <property type="entry name" value="BPTI-like"/>
    <property type="match status" value="2"/>
</dbReference>
<dbReference type="CDD" id="cd22593">
    <property type="entry name" value="Kunitz_conkunitzin"/>
    <property type="match status" value="1"/>
</dbReference>
<feature type="domain" description="BPTI/Kunitz inhibitor" evidence="3">
    <location>
        <begin position="161"/>
        <end position="211"/>
    </location>
</feature>
<dbReference type="InterPro" id="IPR050098">
    <property type="entry name" value="TFPI/VKTCI-like"/>
</dbReference>
<proteinExistence type="predicted"/>
<evidence type="ECO:0000313" key="4">
    <source>
        <dbReference type="Ensembl" id="ENSPKIP00000000225.1"/>
    </source>
</evidence>
<keyword evidence="1" id="KW-1015">Disulfide bond</keyword>
<evidence type="ECO:0000259" key="3">
    <source>
        <dbReference type="PROSITE" id="PS50279"/>
    </source>
</evidence>
<dbReference type="Ensembl" id="ENSPKIT00000024110.1">
    <property type="protein sequence ID" value="ENSPKIP00000000225.1"/>
    <property type="gene ID" value="ENSPKIG00000018972.1"/>
</dbReference>
<dbReference type="CDD" id="cd00109">
    <property type="entry name" value="Kunitz-type"/>
    <property type="match status" value="1"/>
</dbReference>
<dbReference type="Proteomes" id="UP000261540">
    <property type="component" value="Unplaced"/>
</dbReference>
<dbReference type="GO" id="GO:0005615">
    <property type="term" value="C:extracellular space"/>
    <property type="evidence" value="ECO:0007669"/>
    <property type="project" value="TreeGrafter"/>
</dbReference>
<keyword evidence="5" id="KW-1185">Reference proteome</keyword>
<reference evidence="4" key="2">
    <citation type="submission" date="2025-09" db="UniProtKB">
        <authorList>
            <consortium name="Ensembl"/>
        </authorList>
    </citation>
    <scope>IDENTIFICATION</scope>
</reference>
<name>A0A3B3Q3L3_9TELE</name>
<dbReference type="Gene3D" id="4.10.410.10">
    <property type="entry name" value="Pancreatic trypsin inhibitor Kunitz domain"/>
    <property type="match status" value="2"/>
</dbReference>
<dbReference type="InterPro" id="IPR020901">
    <property type="entry name" value="Prtase_inh_Kunz-CS"/>
</dbReference>
<dbReference type="PRINTS" id="PR00759">
    <property type="entry name" value="BASICPTASE"/>
</dbReference>
<dbReference type="GeneTree" id="ENSGT00940000169460"/>
<evidence type="ECO:0000256" key="1">
    <source>
        <dbReference type="ARBA" id="ARBA00023157"/>
    </source>
</evidence>
<dbReference type="STRING" id="1676925.ENSPKIP00000000225"/>
<keyword evidence="2" id="KW-0812">Transmembrane</keyword>
<dbReference type="PANTHER" id="PTHR10083">
    <property type="entry name" value="KUNITZ-TYPE PROTEASE INHIBITOR-RELATED"/>
    <property type="match status" value="1"/>
</dbReference>
<dbReference type="SMART" id="SM00131">
    <property type="entry name" value="KU"/>
    <property type="match status" value="2"/>
</dbReference>
<keyword evidence="2" id="KW-0472">Membrane</keyword>
<feature type="transmembrane region" description="Helical" evidence="2">
    <location>
        <begin position="234"/>
        <end position="259"/>
    </location>
</feature>
<dbReference type="PROSITE" id="PS50279">
    <property type="entry name" value="BPTI_KUNITZ_2"/>
    <property type="match status" value="2"/>
</dbReference>
<dbReference type="InterPro" id="IPR002223">
    <property type="entry name" value="Kunitz_BPTI"/>
</dbReference>
<organism evidence="4 5">
    <name type="scientific">Paramormyrops kingsleyae</name>
    <dbReference type="NCBI Taxonomy" id="1676925"/>
    <lineage>
        <taxon>Eukaryota</taxon>
        <taxon>Metazoa</taxon>
        <taxon>Chordata</taxon>
        <taxon>Craniata</taxon>
        <taxon>Vertebrata</taxon>
        <taxon>Euteleostomi</taxon>
        <taxon>Actinopterygii</taxon>
        <taxon>Neopterygii</taxon>
        <taxon>Teleostei</taxon>
        <taxon>Osteoglossocephala</taxon>
        <taxon>Osteoglossomorpha</taxon>
        <taxon>Osteoglossiformes</taxon>
        <taxon>Mormyridae</taxon>
        <taxon>Paramormyrops</taxon>
    </lineage>
</organism>
<dbReference type="Pfam" id="PF00014">
    <property type="entry name" value="Kunitz_BPTI"/>
    <property type="match status" value="2"/>
</dbReference>
<keyword evidence="2" id="KW-1133">Transmembrane helix</keyword>
<protein>
    <recommendedName>
        <fullName evidence="3">BPTI/Kunitz inhibitor domain-containing protein</fullName>
    </recommendedName>
</protein>
<dbReference type="PANTHER" id="PTHR10083:SF374">
    <property type="entry name" value="BPTI_KUNITZ INHIBITOR DOMAIN-CONTAINING PROTEIN"/>
    <property type="match status" value="1"/>
</dbReference>
<dbReference type="AlphaFoldDB" id="A0A3B3Q3L3"/>
<evidence type="ECO:0000313" key="5">
    <source>
        <dbReference type="Proteomes" id="UP000261540"/>
    </source>
</evidence>
<sequence length="281" mass="30970">MRQKPGPKGVCESEKHSPVIWNSQPDKWVQRPMLTCKKLLQTEAFKQRQAHHGADRVLRVTSPSHSTGNMTFHHSFGLCFVVVVVASASSIDQSRCNQPMDQGSGEVWIHSFYYDTTQGICIPFHYKGNGGNENRFPSDAECMQACSDKHHELYPPGGLVCTLKEDQGNCLARFVRFYYNAEEKACRTFIYGGCGGNGNKFKTKQECQETCAKSGRSFESSAQDSNPDAPSANVGLIVGIVGGCVFAVAVISAIVVLVMQRNGKPKDRKKVPTNAIEVEMQ</sequence>
<evidence type="ECO:0000256" key="2">
    <source>
        <dbReference type="SAM" id="Phobius"/>
    </source>
</evidence>
<reference evidence="4" key="1">
    <citation type="submission" date="2025-08" db="UniProtKB">
        <authorList>
            <consortium name="Ensembl"/>
        </authorList>
    </citation>
    <scope>IDENTIFICATION</scope>
</reference>
<dbReference type="FunFam" id="4.10.410.10:FF:000020">
    <property type="entry name" value="Collagen, type VI, alpha 3"/>
    <property type="match status" value="1"/>
</dbReference>